<dbReference type="OMA" id="CWEKERR"/>
<dbReference type="CDD" id="cd01650">
    <property type="entry name" value="RT_nLTR_like"/>
    <property type="match status" value="1"/>
</dbReference>
<dbReference type="InterPro" id="IPR000477">
    <property type="entry name" value="RT_dom"/>
</dbReference>
<reference evidence="2" key="3">
    <citation type="submission" date="2025-09" db="UniProtKB">
        <authorList>
            <consortium name="Ensembl"/>
        </authorList>
    </citation>
    <scope>IDENTIFICATION</scope>
</reference>
<dbReference type="Ensembl" id="ENSONIT00000076235.1">
    <property type="protein sequence ID" value="ENSONIP00000064798.1"/>
    <property type="gene ID" value="ENSONIG00000042002.1"/>
</dbReference>
<evidence type="ECO:0000313" key="2">
    <source>
        <dbReference type="Ensembl" id="ENSONIP00000064798.1"/>
    </source>
</evidence>
<dbReference type="Proteomes" id="UP000005207">
    <property type="component" value="Linkage group LG3"/>
</dbReference>
<dbReference type="InterPro" id="IPR043502">
    <property type="entry name" value="DNA/RNA_pol_sf"/>
</dbReference>
<dbReference type="GeneTree" id="ENSGT01060000248530"/>
<accession>A0A669DWB1</accession>
<dbReference type="SUPFAM" id="SSF56672">
    <property type="entry name" value="DNA/RNA polymerases"/>
    <property type="match status" value="1"/>
</dbReference>
<protein>
    <recommendedName>
        <fullName evidence="1">Reverse transcriptase domain-containing protein</fullName>
    </recommendedName>
</protein>
<dbReference type="InParanoid" id="A0A669DWB1"/>
<keyword evidence="3" id="KW-1185">Reference proteome</keyword>
<organism evidence="2 3">
    <name type="scientific">Oreochromis niloticus</name>
    <name type="common">Nile tilapia</name>
    <name type="synonym">Tilapia nilotica</name>
    <dbReference type="NCBI Taxonomy" id="8128"/>
    <lineage>
        <taxon>Eukaryota</taxon>
        <taxon>Metazoa</taxon>
        <taxon>Chordata</taxon>
        <taxon>Craniata</taxon>
        <taxon>Vertebrata</taxon>
        <taxon>Euteleostomi</taxon>
        <taxon>Actinopterygii</taxon>
        <taxon>Neopterygii</taxon>
        <taxon>Teleostei</taxon>
        <taxon>Neoteleostei</taxon>
        <taxon>Acanthomorphata</taxon>
        <taxon>Ovalentaria</taxon>
        <taxon>Cichlomorphae</taxon>
        <taxon>Cichliformes</taxon>
        <taxon>Cichlidae</taxon>
        <taxon>African cichlids</taxon>
        <taxon>Pseudocrenilabrinae</taxon>
        <taxon>Oreochromini</taxon>
        <taxon>Oreochromis</taxon>
    </lineage>
</organism>
<evidence type="ECO:0000313" key="3">
    <source>
        <dbReference type="Proteomes" id="UP000005207"/>
    </source>
</evidence>
<proteinExistence type="predicted"/>
<dbReference type="PANTHER" id="PTHR19446">
    <property type="entry name" value="REVERSE TRANSCRIPTASES"/>
    <property type="match status" value="1"/>
</dbReference>
<evidence type="ECO:0000259" key="1">
    <source>
        <dbReference type="PROSITE" id="PS50878"/>
    </source>
</evidence>
<dbReference type="AlphaFoldDB" id="A0A669DWB1"/>
<reference evidence="2" key="2">
    <citation type="submission" date="2025-08" db="UniProtKB">
        <authorList>
            <consortium name="Ensembl"/>
        </authorList>
    </citation>
    <scope>IDENTIFICATION</scope>
</reference>
<dbReference type="PROSITE" id="PS50878">
    <property type="entry name" value="RT_POL"/>
    <property type="match status" value="1"/>
</dbReference>
<name>A0A669DWB1_ORENI</name>
<dbReference type="Pfam" id="PF00078">
    <property type="entry name" value="RVT_1"/>
    <property type="match status" value="1"/>
</dbReference>
<sequence>MIRRMNGVKRECDYPILRDGDIIAVTDEEKANVLAKTFVKVHSSGNVGEEGRRGRDMTIAENRDLMDLVGDTDDSLNILFTKTELHRVLQKSKLSAPGKDQVCYTMLNQLSESAKDLLLELYNRVWEDGKLPQSWKEAVVVPIRKPGKDVTNPGNFRPIALTSHVCKVMDRMITERLTYYLETRGFISKYQSGFRRGRNTMDPVLCLEHEVRKAQTNSESVVAVFFDIEKSYDMLWRDGLLIKLCKLGIRGRMYGWIMDFLKGRHIQVRIGKVFSERFLVENGTPQGSIVSPLLFSLMIDDVFNDIEAGVGCSLFADDGAIWKRGKNIEYIVKKLQGTIRRVEEWSYKWGFKFSVDKTKVMFFTRKRVVKDVKLKLYDQELERVSKFKFLGLWFDERLTWAAHIQKVVDKCKKVLNIMRCLVGRNWGVDRKSLRAIYTGLVRSLLDYGCVAYNSAAETTLVKLDHIQYQALRICTGAFKTTPTAALEVEMGEMPLGLRREQLILNYWANLQGHRQDHPTHEVLKPCWEKERRETKSFGWIVGRQATEFNLDQLNISHSCKGGRKTWGG</sequence>
<reference evidence="3" key="1">
    <citation type="submission" date="2012-01" db="EMBL/GenBank/DDBJ databases">
        <title>The Genome Sequence of Oreochromis niloticus (Nile Tilapia).</title>
        <authorList>
            <consortium name="Broad Institute Genome Assembly Team"/>
            <consortium name="Broad Institute Sequencing Platform"/>
            <person name="Di Palma F."/>
            <person name="Johnson J."/>
            <person name="Lander E.S."/>
            <person name="Lindblad-Toh K."/>
        </authorList>
    </citation>
    <scope>NUCLEOTIDE SEQUENCE [LARGE SCALE GENOMIC DNA]</scope>
</reference>
<feature type="domain" description="Reverse transcriptase" evidence="1">
    <location>
        <begin position="124"/>
        <end position="394"/>
    </location>
</feature>